<dbReference type="InterPro" id="IPR029058">
    <property type="entry name" value="AB_hydrolase_fold"/>
</dbReference>
<dbReference type="Gene3D" id="3.40.309.10">
    <property type="entry name" value="Aldehyde Dehydrogenase, Chain A, domain 2"/>
    <property type="match status" value="1"/>
</dbReference>
<evidence type="ECO:0000313" key="13">
    <source>
        <dbReference type="EMBL" id="PON30326.1"/>
    </source>
</evidence>
<dbReference type="GO" id="GO:0004029">
    <property type="term" value="F:aldehyde dehydrogenase (NAD+) activity"/>
    <property type="evidence" value="ECO:0007669"/>
    <property type="project" value="UniProtKB-EC"/>
</dbReference>
<dbReference type="InterPro" id="IPR015590">
    <property type="entry name" value="Aldehyde_DH_dom"/>
</dbReference>
<keyword evidence="10" id="KW-0732">Signal</keyword>
<dbReference type="Gene3D" id="3.40.605.10">
    <property type="entry name" value="Aldehyde Dehydrogenase, Chain A, domain 1"/>
    <property type="match status" value="1"/>
</dbReference>
<dbReference type="EMBL" id="JPDN02000002">
    <property type="protein sequence ID" value="PON30326.1"/>
    <property type="molecule type" value="Genomic_DNA"/>
</dbReference>
<dbReference type="AlphaFoldDB" id="A0A2P5A195"/>
<evidence type="ECO:0000256" key="9">
    <source>
        <dbReference type="SAM" id="MobiDB-lite"/>
    </source>
</evidence>
<keyword evidence="4 8" id="KW-0560">Oxidoreductase</keyword>
<dbReference type="EC" id="1.2.1.3" evidence="5"/>
<keyword evidence="3" id="KW-0378">Hydrolase</keyword>
<dbReference type="FunFam" id="3.40.309.10:FF:000009">
    <property type="entry name" value="Aldehyde dehydrogenase A"/>
    <property type="match status" value="1"/>
</dbReference>
<evidence type="ECO:0000256" key="1">
    <source>
        <dbReference type="ARBA" id="ARBA00005964"/>
    </source>
</evidence>
<dbReference type="GeneID" id="29982164"/>
<dbReference type="PROSITE" id="PS00687">
    <property type="entry name" value="ALDEHYDE_DEHYDR_GLU"/>
    <property type="match status" value="1"/>
</dbReference>
<evidence type="ECO:0000256" key="5">
    <source>
        <dbReference type="ARBA" id="ARBA00024226"/>
    </source>
</evidence>
<dbReference type="GO" id="GO:0016787">
    <property type="term" value="F:hydrolase activity"/>
    <property type="evidence" value="ECO:0007669"/>
    <property type="project" value="UniProtKB-KW"/>
</dbReference>
<dbReference type="Pfam" id="PF00171">
    <property type="entry name" value="Aldedh"/>
    <property type="match status" value="1"/>
</dbReference>
<dbReference type="InterPro" id="IPR029510">
    <property type="entry name" value="Ald_DH_CS_GLU"/>
</dbReference>
<dbReference type="SUPFAM" id="SSF53720">
    <property type="entry name" value="ALDH-like"/>
    <property type="match status" value="1"/>
</dbReference>
<feature type="signal peptide" evidence="10">
    <location>
        <begin position="1"/>
        <end position="18"/>
    </location>
</feature>
<sequence length="1052" mass="113893">MLAPRLLVPILLFSIAEAVEETVNVGYSVYKGQALSNGVSQWLGIRYAAPPLGELRFAPPQDPPHTEGVQDATQHGKYCLGTGRSPTDTDTSEDCLFLDVQAPTSATAGAKLPVFLYIQGGGFSLNSNPNTNASGLIINSGHAIVVVSLNYRVGPYGFMTDCDKILPNNGLRDQRKVLEWVQKHISRFGGDPNHVTLGGSSAGAASVTFHLAANNGTDQGFFHAAIAESPSFASTLSVTQSQYMYTQFATRVGCVGKDNLACMRNKTAVELQTNNFNIPLPGASKPPNYMWLPVLDREFVQDFSYRVFQKGKFVKVPTIYGDDTNGGTKFAPKDTATLQQSNNYVLDQYPDLTLNMLGQINEMYPNPNNSCPAIGCYWRHASNVYQEARYMCPGMYVSSVVTKHGKNAWVYRWNVEDPDQMASGLGVPHTVELAALWGADYFPDPPASYRDGQINANASRAMQHYWLNFIKYYNPNGRPVDSSSNYTKWEAWADNAQSRLTFQTGGLTEMIFVDSGLKRRCEFWSTNGIALTINLLEMSKPYMLWVGGKEVAGTGEPIAVENPAKTAIFAECHSASPQDVDDAVQLAHKVFKSGVWAKAPRHTRADVLDKAADLLASRLSVLIPLEVEQTGRAIREMQAQVPSLVRWFRYFAAVLRTEERPVLPTMGKLHNWIERVPLGVVVQITPFNHPLLIAVKKLAPALAAGNSVVLKPSELTPLTSLLLGPILKEAGLPDGVFNVLPGLGATTGRDLVSHPLVRKVDITGGTVAGRAIGSIVGNNLARYNAELGGKAPLIVFEKANLEVAVNGVAFGSFIATGQTCVAATRIIIHNSILATVEEKLSQKAKSIARRMGSPTNTNSAMGPLISSKQLGNVVGLVDDAVANGARVVCGGKRMTGISEVDGTNFAEGYFFPPTILASSPECDITKTSIWREEAFGPVILLVGFESEQEALKLANDSEFGLGAALWTDDLSQAFRVSEQIESGIVWVNTHHRNDPSSPWGGATTASGVGSENGVEAYYAYTTTKSIIINYAAGDEAAADDWFREDGAQVRYG</sequence>
<dbReference type="RefSeq" id="XP_024406632.1">
    <property type="nucleotide sequence ID" value="XM_024548621.1"/>
</dbReference>
<evidence type="ECO:0000259" key="12">
    <source>
        <dbReference type="Pfam" id="PF00171"/>
    </source>
</evidence>
<name>A0A2P5A195_9HYPO</name>
<feature type="active site" evidence="7">
    <location>
        <position position="786"/>
    </location>
</feature>
<dbReference type="PANTHER" id="PTHR11699">
    <property type="entry name" value="ALDEHYDE DEHYDROGENASE-RELATED"/>
    <property type="match status" value="1"/>
</dbReference>
<dbReference type="InterPro" id="IPR016160">
    <property type="entry name" value="Ald_DH_CS_CYS"/>
</dbReference>
<dbReference type="InterPro" id="IPR016161">
    <property type="entry name" value="Ald_DH/histidinol_DH"/>
</dbReference>
<dbReference type="InterPro" id="IPR016162">
    <property type="entry name" value="Ald_DH_N"/>
</dbReference>
<evidence type="ECO:0000256" key="3">
    <source>
        <dbReference type="ARBA" id="ARBA00022801"/>
    </source>
</evidence>
<evidence type="ECO:0000259" key="11">
    <source>
        <dbReference type="Pfam" id="PF00135"/>
    </source>
</evidence>
<dbReference type="Proteomes" id="UP000054821">
    <property type="component" value="Unassembled WGS sequence"/>
</dbReference>
<organism evidence="13 14">
    <name type="scientific">Trichoderma gamsii</name>
    <dbReference type="NCBI Taxonomy" id="398673"/>
    <lineage>
        <taxon>Eukaryota</taxon>
        <taxon>Fungi</taxon>
        <taxon>Dikarya</taxon>
        <taxon>Ascomycota</taxon>
        <taxon>Pezizomycotina</taxon>
        <taxon>Sordariomycetes</taxon>
        <taxon>Hypocreomycetidae</taxon>
        <taxon>Hypocreales</taxon>
        <taxon>Hypocreaceae</taxon>
        <taxon>Trichoderma</taxon>
    </lineage>
</organism>
<evidence type="ECO:0000313" key="14">
    <source>
        <dbReference type="Proteomes" id="UP000054821"/>
    </source>
</evidence>
<dbReference type="STRING" id="398673.A0A2P5A195"/>
<evidence type="ECO:0000256" key="10">
    <source>
        <dbReference type="SAM" id="SignalP"/>
    </source>
</evidence>
<dbReference type="PROSITE" id="PS00122">
    <property type="entry name" value="CARBOXYLESTERASE_B_1"/>
    <property type="match status" value="1"/>
</dbReference>
<protein>
    <recommendedName>
        <fullName evidence="5">aldehyde dehydrogenase (NAD(+))</fullName>
        <ecNumber evidence="5">1.2.1.3</ecNumber>
    </recommendedName>
</protein>
<dbReference type="CDD" id="cd07114">
    <property type="entry name" value="ALDH_DhaS"/>
    <property type="match status" value="1"/>
</dbReference>
<comment type="similarity">
    <text evidence="2 8">Belongs to the aldehyde dehydrogenase family.</text>
</comment>
<comment type="similarity">
    <text evidence="1">Belongs to the type-B carboxylesterase/lipase family.</text>
</comment>
<evidence type="ECO:0000256" key="7">
    <source>
        <dbReference type="PROSITE-ProRule" id="PRU10007"/>
    </source>
</evidence>
<feature type="domain" description="Aldehyde dehydrogenase" evidence="12">
    <location>
        <begin position="554"/>
        <end position="1026"/>
    </location>
</feature>
<accession>A0A2P5A195</accession>
<dbReference type="FunFam" id="3.40.605.10:FF:000007">
    <property type="entry name" value="NAD/NADP-dependent betaine aldehyde dehydrogenase"/>
    <property type="match status" value="1"/>
</dbReference>
<dbReference type="SUPFAM" id="SSF53474">
    <property type="entry name" value="alpha/beta-Hydrolases"/>
    <property type="match status" value="1"/>
</dbReference>
<dbReference type="PROSITE" id="PS00070">
    <property type="entry name" value="ALDEHYDE_DEHYDR_CYS"/>
    <property type="match status" value="1"/>
</dbReference>
<evidence type="ECO:0000256" key="6">
    <source>
        <dbReference type="ARBA" id="ARBA00049194"/>
    </source>
</evidence>
<dbReference type="InterPro" id="IPR019826">
    <property type="entry name" value="Carboxylesterase_B_AS"/>
</dbReference>
<evidence type="ECO:0000256" key="2">
    <source>
        <dbReference type="ARBA" id="ARBA00009986"/>
    </source>
</evidence>
<feature type="chain" id="PRO_5015147805" description="aldehyde dehydrogenase (NAD(+))" evidence="10">
    <location>
        <begin position="19"/>
        <end position="1052"/>
    </location>
</feature>
<evidence type="ECO:0000256" key="8">
    <source>
        <dbReference type="RuleBase" id="RU003345"/>
    </source>
</evidence>
<reference evidence="13 14" key="1">
    <citation type="journal article" date="2016" name="Genome Announc.">
        <title>Draft Whole-Genome Sequence of Trichoderma gamsii T6085, a Promising Biocontrol Agent of Fusarium Head Blight on Wheat.</title>
        <authorList>
            <person name="Baroncelli R."/>
            <person name="Zapparata A."/>
            <person name="Piaggeschi G."/>
            <person name="Sarrocco S."/>
            <person name="Vannacci G."/>
        </authorList>
    </citation>
    <scope>NUCLEOTIDE SEQUENCE [LARGE SCALE GENOMIC DNA]</scope>
    <source>
        <strain evidence="13 14">T6085</strain>
    </source>
</reference>
<comment type="catalytic activity">
    <reaction evidence="6">
        <text>an aldehyde + NAD(+) + H2O = a carboxylate + NADH + 2 H(+)</text>
        <dbReference type="Rhea" id="RHEA:16185"/>
        <dbReference type="ChEBI" id="CHEBI:15377"/>
        <dbReference type="ChEBI" id="CHEBI:15378"/>
        <dbReference type="ChEBI" id="CHEBI:17478"/>
        <dbReference type="ChEBI" id="CHEBI:29067"/>
        <dbReference type="ChEBI" id="CHEBI:57540"/>
        <dbReference type="ChEBI" id="CHEBI:57945"/>
        <dbReference type="EC" id="1.2.1.3"/>
    </reaction>
</comment>
<proteinExistence type="inferred from homology"/>
<dbReference type="InterPro" id="IPR016163">
    <property type="entry name" value="Ald_DH_C"/>
</dbReference>
<dbReference type="Pfam" id="PF00135">
    <property type="entry name" value="COesterase"/>
    <property type="match status" value="1"/>
</dbReference>
<dbReference type="InterPro" id="IPR002018">
    <property type="entry name" value="CarbesteraseB"/>
</dbReference>
<gene>
    <name evidence="13" type="ORF">TGAM01_v200766</name>
</gene>
<dbReference type="Gene3D" id="3.40.50.1820">
    <property type="entry name" value="alpha/beta hydrolase"/>
    <property type="match status" value="1"/>
</dbReference>
<feature type="domain" description="Carboxylesterase type B" evidence="11">
    <location>
        <begin position="35"/>
        <end position="506"/>
    </location>
</feature>
<evidence type="ECO:0000256" key="4">
    <source>
        <dbReference type="ARBA" id="ARBA00023002"/>
    </source>
</evidence>
<feature type="region of interest" description="Disordered" evidence="9">
    <location>
        <begin position="57"/>
        <end position="90"/>
    </location>
</feature>
<keyword evidence="14" id="KW-1185">Reference proteome</keyword>
<comment type="caution">
    <text evidence="13">The sequence shown here is derived from an EMBL/GenBank/DDBJ whole genome shotgun (WGS) entry which is preliminary data.</text>
</comment>